<dbReference type="Gramene" id="PUZ59233">
    <property type="protein sequence ID" value="PUZ59233"/>
    <property type="gene ID" value="GQ55_4G023900"/>
</dbReference>
<gene>
    <name evidence="1" type="ORF">GQ55_4G023900</name>
</gene>
<dbReference type="AlphaFoldDB" id="A0A2T7DUI1"/>
<dbReference type="Proteomes" id="UP000244336">
    <property type="component" value="Chromosome 4"/>
</dbReference>
<protein>
    <submittedName>
        <fullName evidence="1">Uncharacterized protein</fullName>
    </submittedName>
</protein>
<accession>A0A2T7DUI1</accession>
<organism evidence="1 2">
    <name type="scientific">Panicum hallii var. hallii</name>
    <dbReference type="NCBI Taxonomy" id="1504633"/>
    <lineage>
        <taxon>Eukaryota</taxon>
        <taxon>Viridiplantae</taxon>
        <taxon>Streptophyta</taxon>
        <taxon>Embryophyta</taxon>
        <taxon>Tracheophyta</taxon>
        <taxon>Spermatophyta</taxon>
        <taxon>Magnoliopsida</taxon>
        <taxon>Liliopsida</taxon>
        <taxon>Poales</taxon>
        <taxon>Poaceae</taxon>
        <taxon>PACMAD clade</taxon>
        <taxon>Panicoideae</taxon>
        <taxon>Panicodae</taxon>
        <taxon>Paniceae</taxon>
        <taxon>Panicinae</taxon>
        <taxon>Panicum</taxon>
        <taxon>Panicum sect. Panicum</taxon>
    </lineage>
</organism>
<dbReference type="EMBL" id="CM009752">
    <property type="protein sequence ID" value="PUZ59233.1"/>
    <property type="molecule type" value="Genomic_DNA"/>
</dbReference>
<evidence type="ECO:0000313" key="2">
    <source>
        <dbReference type="Proteomes" id="UP000244336"/>
    </source>
</evidence>
<proteinExistence type="predicted"/>
<name>A0A2T7DUI1_9POAL</name>
<evidence type="ECO:0000313" key="1">
    <source>
        <dbReference type="EMBL" id="PUZ59233.1"/>
    </source>
</evidence>
<keyword evidence="2" id="KW-1185">Reference proteome</keyword>
<reference evidence="1 2" key="1">
    <citation type="submission" date="2018-04" db="EMBL/GenBank/DDBJ databases">
        <title>WGS assembly of Panicum hallii var. hallii HAL2.</title>
        <authorList>
            <person name="Lovell J."/>
            <person name="Jenkins J."/>
            <person name="Lowry D."/>
            <person name="Mamidi S."/>
            <person name="Sreedasyam A."/>
            <person name="Weng X."/>
            <person name="Barry K."/>
            <person name="Bonette J."/>
            <person name="Campitelli B."/>
            <person name="Daum C."/>
            <person name="Gordon S."/>
            <person name="Gould B."/>
            <person name="Lipzen A."/>
            <person name="MacQueen A."/>
            <person name="Palacio-Mejia J."/>
            <person name="Plott C."/>
            <person name="Shakirov E."/>
            <person name="Shu S."/>
            <person name="Yoshinaga Y."/>
            <person name="Zane M."/>
            <person name="Rokhsar D."/>
            <person name="Grimwood J."/>
            <person name="Schmutz J."/>
            <person name="Juenger T."/>
        </authorList>
    </citation>
    <scope>NUCLEOTIDE SEQUENCE [LARGE SCALE GENOMIC DNA]</scope>
    <source>
        <strain evidence="2">cv. HAL2</strain>
    </source>
</reference>
<sequence>MPLPSELRPKLPFSQEVRRRRSRALVGSLPNDAGPAAPVALDATARRLEALAPIGRRSSDMSRHHRPCRCRRPAASCQSAEVRDQDVSEWSPSLACRRTLWRPLPLRRLGREAADQAGAVPRHRG</sequence>